<keyword evidence="2" id="KW-1185">Reference proteome</keyword>
<dbReference type="EMBL" id="JASBWR010000002">
    <property type="protein sequence ID" value="KAJ9113438.1"/>
    <property type="molecule type" value="Genomic_DNA"/>
</dbReference>
<reference evidence="1" key="1">
    <citation type="submission" date="2023-04" db="EMBL/GenBank/DDBJ databases">
        <title>Draft Genome sequencing of Naganishia species isolated from polar environments using Oxford Nanopore Technology.</title>
        <authorList>
            <person name="Leo P."/>
            <person name="Venkateswaran K."/>
        </authorList>
    </citation>
    <scope>NUCLEOTIDE SEQUENCE</scope>
    <source>
        <strain evidence="1">MNA-CCFEE 5261</strain>
    </source>
</reference>
<comment type="caution">
    <text evidence="1">The sequence shown here is derived from an EMBL/GenBank/DDBJ whole genome shotgun (WGS) entry which is preliminary data.</text>
</comment>
<proteinExistence type="predicted"/>
<protein>
    <submittedName>
        <fullName evidence="1">Uncharacterized protein</fullName>
    </submittedName>
</protein>
<sequence length="471" mass="52142">MWKQFIRPLSAGRRACRYGQPTHETRPHSVGAGEITPGISALEYYQRRMVLASKLPKKSIAVLVGNNVKYASGAVFYDFQQNNDLYYLTGWLEPNSVAIIEKVRDNGNDDDVVLHMLVPESAPAQELWEGARSGTAGAYEVFNADETAPIDDFEMYVSKLIARNDYVYYDDPNKSSKSMFALYFSAPQPKYPMQRILDQHLKSVRSLTNLVARQRAVKSASEIAVMAKAGAASSSAIDKCMAMTNELQTENELAKLLEYQFVRHGCEKHAYIPVVASGNNALTIHYTRNDDVLKKDQLVFIDAGGKLGGYCADISRGWPVGKFTQPQKDIYSAVLAVNKSVIAKCSPGISLQELHNVSVEHLSQELKNLPGFSGVSHSQIANKLYPHYIGHHLGLDLHDVPTISRHQGLVPGNVVTVEPGLYIPESSQWPKWYHGIGVRVEDNVAITSNGHQVLTNAAKEIKDIERLTGNS</sequence>
<name>A0ACC2WNU8_9TREE</name>
<evidence type="ECO:0000313" key="2">
    <source>
        <dbReference type="Proteomes" id="UP001241377"/>
    </source>
</evidence>
<accession>A0ACC2WNU8</accession>
<dbReference type="Proteomes" id="UP001241377">
    <property type="component" value="Unassembled WGS sequence"/>
</dbReference>
<gene>
    <name evidence="1" type="ORF">QFC19_000358</name>
</gene>
<evidence type="ECO:0000313" key="1">
    <source>
        <dbReference type="EMBL" id="KAJ9113438.1"/>
    </source>
</evidence>
<organism evidence="1 2">
    <name type="scientific">Naganishia cerealis</name>
    <dbReference type="NCBI Taxonomy" id="610337"/>
    <lineage>
        <taxon>Eukaryota</taxon>
        <taxon>Fungi</taxon>
        <taxon>Dikarya</taxon>
        <taxon>Basidiomycota</taxon>
        <taxon>Agaricomycotina</taxon>
        <taxon>Tremellomycetes</taxon>
        <taxon>Filobasidiales</taxon>
        <taxon>Filobasidiaceae</taxon>
        <taxon>Naganishia</taxon>
    </lineage>
</organism>